<comment type="subcellular location">
    <subcellularLocation>
        <location evidence="1">Cell membrane</location>
        <topology evidence="1">Multi-pass membrane protein</topology>
    </subcellularLocation>
</comment>
<evidence type="ECO:0000256" key="5">
    <source>
        <dbReference type="ARBA" id="ARBA00023136"/>
    </source>
</evidence>
<sequence length="118" mass="13372">MIKNASYSPDNNMLEVQQLKRLELMSLLEATTLTLLVFFMVPAKYFFDWPLGSRILGPIHGLVFLVYVWTVLQTVAGGGWMMRDVARLVLVAFIPLAGFFNIPWLRLRAVADLQGQEA</sequence>
<dbReference type="InterPro" id="IPR023845">
    <property type="entry name" value="DUF3817_TM"/>
</dbReference>
<keyword evidence="4 6" id="KW-1133">Transmembrane helix</keyword>
<keyword evidence="2" id="KW-1003">Cell membrane</keyword>
<feature type="transmembrane region" description="Helical" evidence="6">
    <location>
        <begin position="88"/>
        <end position="105"/>
    </location>
</feature>
<dbReference type="EMBL" id="JBBMQO010000001">
    <property type="protein sequence ID" value="MEM5500308.1"/>
    <property type="molecule type" value="Genomic_DNA"/>
</dbReference>
<gene>
    <name evidence="8" type="ORF">WNY59_01755</name>
</gene>
<evidence type="ECO:0000313" key="8">
    <source>
        <dbReference type="EMBL" id="MEM5500308.1"/>
    </source>
</evidence>
<feature type="transmembrane region" description="Helical" evidence="6">
    <location>
        <begin position="59"/>
        <end position="81"/>
    </location>
</feature>
<dbReference type="Pfam" id="PF12823">
    <property type="entry name" value="DUF3817"/>
    <property type="match status" value="1"/>
</dbReference>
<evidence type="ECO:0000313" key="9">
    <source>
        <dbReference type="Proteomes" id="UP001477870"/>
    </source>
</evidence>
<keyword evidence="3 6" id="KW-0812">Transmembrane</keyword>
<comment type="caution">
    <text evidence="8">The sequence shown here is derived from an EMBL/GenBank/DDBJ whole genome shotgun (WGS) entry which is preliminary data.</text>
</comment>
<evidence type="ECO:0000259" key="7">
    <source>
        <dbReference type="Pfam" id="PF12823"/>
    </source>
</evidence>
<proteinExistence type="predicted"/>
<evidence type="ECO:0000256" key="3">
    <source>
        <dbReference type="ARBA" id="ARBA00022692"/>
    </source>
</evidence>
<organism evidence="8 9">
    <name type="scientific">Ahrensia kielensis</name>
    <dbReference type="NCBI Taxonomy" id="76980"/>
    <lineage>
        <taxon>Bacteria</taxon>
        <taxon>Pseudomonadati</taxon>
        <taxon>Pseudomonadota</taxon>
        <taxon>Alphaproteobacteria</taxon>
        <taxon>Hyphomicrobiales</taxon>
        <taxon>Ahrensiaceae</taxon>
        <taxon>Ahrensia</taxon>
    </lineage>
</organism>
<dbReference type="Proteomes" id="UP001477870">
    <property type="component" value="Unassembled WGS sequence"/>
</dbReference>
<feature type="domain" description="DUF3817" evidence="7">
    <location>
        <begin position="19"/>
        <end position="105"/>
    </location>
</feature>
<evidence type="ECO:0000256" key="2">
    <source>
        <dbReference type="ARBA" id="ARBA00022475"/>
    </source>
</evidence>
<evidence type="ECO:0000256" key="1">
    <source>
        <dbReference type="ARBA" id="ARBA00004651"/>
    </source>
</evidence>
<protein>
    <submittedName>
        <fullName evidence="8">DUF3817 domain-containing protein</fullName>
    </submittedName>
</protein>
<evidence type="ECO:0000256" key="4">
    <source>
        <dbReference type="ARBA" id="ARBA00022989"/>
    </source>
</evidence>
<keyword evidence="9" id="KW-1185">Reference proteome</keyword>
<evidence type="ECO:0000256" key="6">
    <source>
        <dbReference type="SAM" id="Phobius"/>
    </source>
</evidence>
<dbReference type="NCBIfam" id="TIGR03954">
    <property type="entry name" value="integ_memb_HG"/>
    <property type="match status" value="1"/>
</dbReference>
<keyword evidence="5 6" id="KW-0472">Membrane</keyword>
<accession>A0ABU9T2G3</accession>
<feature type="transmembrane region" description="Helical" evidence="6">
    <location>
        <begin position="27"/>
        <end position="47"/>
    </location>
</feature>
<dbReference type="RefSeq" id="WP_342846390.1">
    <property type="nucleotide sequence ID" value="NZ_JBBMQO010000001.1"/>
</dbReference>
<reference evidence="8 9" key="1">
    <citation type="submission" date="2024-03" db="EMBL/GenBank/DDBJ databases">
        <title>Community enrichment and isolation of bacterial strains for fucoidan degradation.</title>
        <authorList>
            <person name="Sichert A."/>
        </authorList>
    </citation>
    <scope>NUCLEOTIDE SEQUENCE [LARGE SCALE GENOMIC DNA]</scope>
    <source>
        <strain evidence="8 9">AS62</strain>
    </source>
</reference>
<name>A0ABU9T2G3_9HYPH</name>